<keyword evidence="3" id="KW-1185">Reference proteome</keyword>
<protein>
    <recommendedName>
        <fullName evidence="1">UPF0386 protein TP2_16390</fullName>
    </recommendedName>
</protein>
<proteinExistence type="inferred from homology"/>
<dbReference type="Proteomes" id="UP000027432">
    <property type="component" value="Unassembled WGS sequence"/>
</dbReference>
<dbReference type="OrthoDB" id="7204880at2"/>
<dbReference type="InterPro" id="IPR018654">
    <property type="entry name" value="YjhX_toxin"/>
</dbReference>
<organism evidence="2 3">
    <name type="scientific">Thioclava pacifica DSM 10166</name>
    <dbReference type="NCBI Taxonomy" id="1353537"/>
    <lineage>
        <taxon>Bacteria</taxon>
        <taxon>Pseudomonadati</taxon>
        <taxon>Pseudomonadota</taxon>
        <taxon>Alphaproteobacteria</taxon>
        <taxon>Rhodobacterales</taxon>
        <taxon>Paracoccaceae</taxon>
        <taxon>Thioclava</taxon>
    </lineage>
</organism>
<dbReference type="HAMAP" id="MF_00827">
    <property type="entry name" value="UPF0386"/>
    <property type="match status" value="1"/>
</dbReference>
<evidence type="ECO:0000313" key="2">
    <source>
        <dbReference type="EMBL" id="KEO55157.1"/>
    </source>
</evidence>
<dbReference type="RefSeq" id="WP_038074104.1">
    <property type="nucleotide sequence ID" value="NZ_AUND01000004.1"/>
</dbReference>
<dbReference type="Pfam" id="PF09857">
    <property type="entry name" value="YjhX_toxin"/>
    <property type="match status" value="1"/>
</dbReference>
<accession>A0A074K0R5</accession>
<reference evidence="2 3" key="1">
    <citation type="submission" date="2013-07" db="EMBL/GenBank/DDBJ databases">
        <title>Thioclava pacifica DSM 10166 Genome Sequencing.</title>
        <authorList>
            <person name="Lai Q."/>
            <person name="Shao Z."/>
        </authorList>
    </citation>
    <scope>NUCLEOTIDE SEQUENCE [LARGE SCALE GENOMIC DNA]</scope>
    <source>
        <strain evidence="2 3">DSM 10166</strain>
    </source>
</reference>
<dbReference type="eggNOG" id="COG3811">
    <property type="taxonomic scope" value="Bacteria"/>
</dbReference>
<dbReference type="NCBIfam" id="NF010240">
    <property type="entry name" value="PRK13687.1"/>
    <property type="match status" value="1"/>
</dbReference>
<evidence type="ECO:0000313" key="3">
    <source>
        <dbReference type="Proteomes" id="UP000027432"/>
    </source>
</evidence>
<evidence type="ECO:0000256" key="1">
    <source>
        <dbReference type="HAMAP-Rule" id="MF_00827"/>
    </source>
</evidence>
<comment type="similarity">
    <text evidence="1">Belongs to the UPF0386 family.</text>
</comment>
<dbReference type="AlphaFoldDB" id="A0A074K0R5"/>
<gene>
    <name evidence="2" type="ORF">TP2_16390</name>
</gene>
<name>A0A074K0R5_9RHOB</name>
<comment type="caution">
    <text evidence="2">The sequence shown here is derived from an EMBL/GenBank/DDBJ whole genome shotgun (WGS) entry which is preliminary data.</text>
</comment>
<dbReference type="EMBL" id="AUND01000004">
    <property type="protein sequence ID" value="KEO55157.1"/>
    <property type="molecule type" value="Genomic_DNA"/>
</dbReference>
<sequence length="85" mass="9569">MNISKREQRALHVLAQGGSIRHERQTGRKISAIHCVTRDGHLLADCDLELFARLRRRGLIASRGGQPYRISRRGLGAVRGQLDNQ</sequence>